<dbReference type="AlphaFoldDB" id="A0AA95KU69"/>
<evidence type="ECO:0000313" key="11">
    <source>
        <dbReference type="EMBL" id="WHX47080.1"/>
    </source>
</evidence>
<dbReference type="EMBL" id="CP126084">
    <property type="protein sequence ID" value="WHX47080.1"/>
    <property type="molecule type" value="Genomic_DNA"/>
</dbReference>
<dbReference type="FunFam" id="1.10.10.10:FF:000214">
    <property type="entry name" value="Methylated-DNA--protein-cysteine methyltransferase"/>
    <property type="match status" value="1"/>
</dbReference>
<dbReference type="CDD" id="cd06445">
    <property type="entry name" value="ATase"/>
    <property type="match status" value="1"/>
</dbReference>
<evidence type="ECO:0000256" key="4">
    <source>
        <dbReference type="ARBA" id="ARBA00022603"/>
    </source>
</evidence>
<accession>A0AA95KU69</accession>
<proteinExistence type="inferred from homology"/>
<dbReference type="SUPFAM" id="SSF46767">
    <property type="entry name" value="Methylated DNA-protein cysteine methyltransferase, C-terminal domain"/>
    <property type="match status" value="1"/>
</dbReference>
<evidence type="ECO:0000256" key="5">
    <source>
        <dbReference type="ARBA" id="ARBA00022679"/>
    </source>
</evidence>
<dbReference type="GO" id="GO:0003908">
    <property type="term" value="F:methylated-DNA-[protein]-cysteine S-methyltransferase activity"/>
    <property type="evidence" value="ECO:0007669"/>
    <property type="project" value="UniProtKB-EC"/>
</dbReference>
<dbReference type="Proteomes" id="UP001177943">
    <property type="component" value="Chromosome"/>
</dbReference>
<evidence type="ECO:0000256" key="7">
    <source>
        <dbReference type="ARBA" id="ARBA00023204"/>
    </source>
</evidence>
<comment type="catalytic activity">
    <reaction evidence="8">
        <text>a 6-O-methyl-2'-deoxyguanosine in DNA + L-cysteinyl-[protein] = S-methyl-L-cysteinyl-[protein] + a 2'-deoxyguanosine in DNA</text>
        <dbReference type="Rhea" id="RHEA:24000"/>
        <dbReference type="Rhea" id="RHEA-COMP:10131"/>
        <dbReference type="Rhea" id="RHEA-COMP:10132"/>
        <dbReference type="Rhea" id="RHEA-COMP:11367"/>
        <dbReference type="Rhea" id="RHEA-COMP:11368"/>
        <dbReference type="ChEBI" id="CHEBI:29950"/>
        <dbReference type="ChEBI" id="CHEBI:82612"/>
        <dbReference type="ChEBI" id="CHEBI:85445"/>
        <dbReference type="ChEBI" id="CHEBI:85448"/>
        <dbReference type="EC" id="2.1.1.63"/>
    </reaction>
</comment>
<dbReference type="RefSeq" id="WP_283924683.1">
    <property type="nucleotide sequence ID" value="NZ_CP126084.1"/>
</dbReference>
<evidence type="ECO:0000256" key="3">
    <source>
        <dbReference type="ARBA" id="ARBA00011918"/>
    </source>
</evidence>
<evidence type="ECO:0000259" key="9">
    <source>
        <dbReference type="Pfam" id="PF01035"/>
    </source>
</evidence>
<dbReference type="KEGG" id="pwn:QNH46_12915"/>
<dbReference type="PANTHER" id="PTHR10815:SF12">
    <property type="entry name" value="METHYLATED-DNA--PROTEIN-CYSTEINE METHYLTRANSFERASE, INDUCIBLE"/>
    <property type="match status" value="1"/>
</dbReference>
<dbReference type="NCBIfam" id="TIGR00589">
    <property type="entry name" value="ogt"/>
    <property type="match status" value="1"/>
</dbReference>
<dbReference type="GO" id="GO:0006281">
    <property type="term" value="P:DNA repair"/>
    <property type="evidence" value="ECO:0007669"/>
    <property type="project" value="UniProtKB-KW"/>
</dbReference>
<keyword evidence="6" id="KW-0227">DNA damage</keyword>
<dbReference type="Gene3D" id="1.10.10.10">
    <property type="entry name" value="Winged helix-like DNA-binding domain superfamily/Winged helix DNA-binding domain"/>
    <property type="match status" value="1"/>
</dbReference>
<keyword evidence="5 11" id="KW-0808">Transferase</keyword>
<dbReference type="PROSITE" id="PS00374">
    <property type="entry name" value="MGMT"/>
    <property type="match status" value="1"/>
</dbReference>
<keyword evidence="4 11" id="KW-0489">Methyltransferase</keyword>
<protein>
    <recommendedName>
        <fullName evidence="3">methylated-DNA--[protein]-cysteine S-methyltransferase</fullName>
        <ecNumber evidence="3">2.1.1.63</ecNumber>
    </recommendedName>
</protein>
<evidence type="ECO:0000259" key="10">
    <source>
        <dbReference type="Pfam" id="PF02870"/>
    </source>
</evidence>
<dbReference type="InterPro" id="IPR036217">
    <property type="entry name" value="MethylDNA_cys_MeTrfase_DNAb"/>
</dbReference>
<evidence type="ECO:0000256" key="8">
    <source>
        <dbReference type="ARBA" id="ARBA00049348"/>
    </source>
</evidence>
<gene>
    <name evidence="11" type="ORF">QNH46_12915</name>
</gene>
<evidence type="ECO:0000256" key="6">
    <source>
        <dbReference type="ARBA" id="ARBA00022763"/>
    </source>
</evidence>
<dbReference type="SUPFAM" id="SSF53155">
    <property type="entry name" value="Methylated DNA-protein cysteine methyltransferase domain"/>
    <property type="match status" value="1"/>
</dbReference>
<evidence type="ECO:0000313" key="12">
    <source>
        <dbReference type="Proteomes" id="UP001177943"/>
    </source>
</evidence>
<feature type="domain" description="Methylated-DNA-[protein]-cysteine S-methyltransferase DNA binding" evidence="9">
    <location>
        <begin position="91"/>
        <end position="170"/>
    </location>
</feature>
<comment type="similarity">
    <text evidence="2">Belongs to the MGMT family.</text>
</comment>
<organism evidence="11 12">
    <name type="scientific">Paenibacillus woosongensis</name>
    <dbReference type="NCBI Taxonomy" id="307580"/>
    <lineage>
        <taxon>Bacteria</taxon>
        <taxon>Bacillati</taxon>
        <taxon>Bacillota</taxon>
        <taxon>Bacilli</taxon>
        <taxon>Bacillales</taxon>
        <taxon>Paenibacillaceae</taxon>
        <taxon>Paenibacillus</taxon>
    </lineage>
</organism>
<dbReference type="InterPro" id="IPR036388">
    <property type="entry name" value="WH-like_DNA-bd_sf"/>
</dbReference>
<evidence type="ECO:0000256" key="2">
    <source>
        <dbReference type="ARBA" id="ARBA00008711"/>
    </source>
</evidence>
<feature type="domain" description="Methylguanine DNA methyltransferase ribonuclease-like" evidence="10">
    <location>
        <begin position="9"/>
        <end position="86"/>
    </location>
</feature>
<dbReference type="Gene3D" id="3.30.160.70">
    <property type="entry name" value="Methylated DNA-protein cysteine methyltransferase domain"/>
    <property type="match status" value="1"/>
</dbReference>
<dbReference type="Pfam" id="PF02870">
    <property type="entry name" value="Methyltransf_1N"/>
    <property type="match status" value="1"/>
</dbReference>
<evidence type="ECO:0000256" key="1">
    <source>
        <dbReference type="ARBA" id="ARBA00001286"/>
    </source>
</evidence>
<keyword evidence="7" id="KW-0234">DNA repair</keyword>
<dbReference type="PANTHER" id="PTHR10815">
    <property type="entry name" value="METHYLATED-DNA--PROTEIN-CYSTEINE METHYLTRANSFERASE"/>
    <property type="match status" value="1"/>
</dbReference>
<dbReference type="InterPro" id="IPR008332">
    <property type="entry name" value="MethylG_MeTrfase_N"/>
</dbReference>
<dbReference type="InterPro" id="IPR014048">
    <property type="entry name" value="MethylDNA_cys_MeTrfase_DNA-bd"/>
</dbReference>
<dbReference type="EC" id="2.1.1.63" evidence="3"/>
<dbReference type="InterPro" id="IPR036631">
    <property type="entry name" value="MGMT_N_sf"/>
</dbReference>
<sequence length="183" mass="20408">MTVLTESPLYWSLLQMDHWSIHIAATTRGLCYVGSHDQPYAELSAWANRRFPGCGLREDEARMRPYAEELSRYLRGELECFNLPLDAPGTEFQRMVWQALAEIPYGCTESYTGIARKISKPSAVRAVGAAIGANPLLIVIPCHRVIGRNGALTGYRGGLDMKARLIELEEDHVKQAGAIYEVL</sequence>
<name>A0AA95KU69_9BACL</name>
<reference evidence="11" key="1">
    <citation type="submission" date="2023-05" db="EMBL/GenBank/DDBJ databases">
        <title>Comparative genomics of Bacillaceae isolates and their secondary metabolite potential.</title>
        <authorList>
            <person name="Song L."/>
            <person name="Nielsen L.J."/>
            <person name="Mohite O."/>
            <person name="Xu X."/>
            <person name="Weber T."/>
            <person name="Kovacs A.T."/>
        </authorList>
    </citation>
    <scope>NUCLEOTIDE SEQUENCE</scope>
    <source>
        <strain evidence="11">B2_4</strain>
    </source>
</reference>
<comment type="catalytic activity">
    <reaction evidence="1">
        <text>a 4-O-methyl-thymidine in DNA + L-cysteinyl-[protein] = a thymidine in DNA + S-methyl-L-cysteinyl-[protein]</text>
        <dbReference type="Rhea" id="RHEA:53428"/>
        <dbReference type="Rhea" id="RHEA-COMP:10131"/>
        <dbReference type="Rhea" id="RHEA-COMP:10132"/>
        <dbReference type="Rhea" id="RHEA-COMP:13555"/>
        <dbReference type="Rhea" id="RHEA-COMP:13556"/>
        <dbReference type="ChEBI" id="CHEBI:29950"/>
        <dbReference type="ChEBI" id="CHEBI:82612"/>
        <dbReference type="ChEBI" id="CHEBI:137386"/>
        <dbReference type="ChEBI" id="CHEBI:137387"/>
        <dbReference type="EC" id="2.1.1.63"/>
    </reaction>
</comment>
<dbReference type="Pfam" id="PF01035">
    <property type="entry name" value="DNA_binding_1"/>
    <property type="match status" value="1"/>
</dbReference>
<dbReference type="GO" id="GO:0032259">
    <property type="term" value="P:methylation"/>
    <property type="evidence" value="ECO:0007669"/>
    <property type="project" value="UniProtKB-KW"/>
</dbReference>
<dbReference type="InterPro" id="IPR001497">
    <property type="entry name" value="MethylDNA_cys_MeTrfase_AS"/>
</dbReference>